<keyword evidence="6" id="KW-1133">Transmembrane helix</keyword>
<evidence type="ECO:0000256" key="3">
    <source>
        <dbReference type="ARBA" id="ARBA00022827"/>
    </source>
</evidence>
<comment type="similarity">
    <text evidence="1">Belongs to the paxM FAD-dependent monooxygenase family.</text>
</comment>
<keyword evidence="6" id="KW-0812">Transmembrane</keyword>
<keyword evidence="4" id="KW-0560">Oxidoreductase</keyword>
<evidence type="ECO:0000256" key="2">
    <source>
        <dbReference type="ARBA" id="ARBA00022630"/>
    </source>
</evidence>
<evidence type="ECO:0000256" key="4">
    <source>
        <dbReference type="ARBA" id="ARBA00023002"/>
    </source>
</evidence>
<dbReference type="Pfam" id="PF01494">
    <property type="entry name" value="FAD_binding_3"/>
    <property type="match status" value="1"/>
</dbReference>
<dbReference type="Pfam" id="PF13450">
    <property type="entry name" value="NAD_binding_8"/>
    <property type="match status" value="1"/>
</dbReference>
<keyword evidence="9" id="KW-1185">Reference proteome</keyword>
<keyword evidence="3" id="KW-0274">FAD</keyword>
<evidence type="ECO:0000256" key="6">
    <source>
        <dbReference type="SAM" id="Phobius"/>
    </source>
</evidence>
<dbReference type="SUPFAM" id="SSF54373">
    <property type="entry name" value="FAD-linked reductases, C-terminal domain"/>
    <property type="match status" value="1"/>
</dbReference>
<dbReference type="Gene3D" id="3.50.50.60">
    <property type="entry name" value="FAD/NAD(P)-binding domain"/>
    <property type="match status" value="1"/>
</dbReference>
<gene>
    <name evidence="8" type="ORF">T440DRAFT_433470</name>
</gene>
<dbReference type="InterPro" id="IPR036188">
    <property type="entry name" value="FAD/NAD-bd_sf"/>
</dbReference>
<evidence type="ECO:0000313" key="8">
    <source>
        <dbReference type="EMBL" id="KAF2846019.1"/>
    </source>
</evidence>
<dbReference type="EMBL" id="MU006339">
    <property type="protein sequence ID" value="KAF2846019.1"/>
    <property type="molecule type" value="Genomic_DNA"/>
</dbReference>
<dbReference type="OrthoDB" id="9993796at2759"/>
<dbReference type="PRINTS" id="PR00420">
    <property type="entry name" value="RNGMNOXGNASE"/>
</dbReference>
<keyword evidence="2" id="KW-0285">Flavoprotein</keyword>
<evidence type="ECO:0000256" key="5">
    <source>
        <dbReference type="ARBA" id="ARBA00023033"/>
    </source>
</evidence>
<dbReference type="GO" id="GO:0071949">
    <property type="term" value="F:FAD binding"/>
    <property type="evidence" value="ECO:0007669"/>
    <property type="project" value="InterPro"/>
</dbReference>
<keyword evidence="6" id="KW-0472">Membrane</keyword>
<proteinExistence type="inferred from homology"/>
<feature type="transmembrane region" description="Helical" evidence="6">
    <location>
        <begin position="14"/>
        <end position="37"/>
    </location>
</feature>
<organism evidence="8 9">
    <name type="scientific">Plenodomus tracheiphilus IPT5</name>
    <dbReference type="NCBI Taxonomy" id="1408161"/>
    <lineage>
        <taxon>Eukaryota</taxon>
        <taxon>Fungi</taxon>
        <taxon>Dikarya</taxon>
        <taxon>Ascomycota</taxon>
        <taxon>Pezizomycotina</taxon>
        <taxon>Dothideomycetes</taxon>
        <taxon>Pleosporomycetidae</taxon>
        <taxon>Pleosporales</taxon>
        <taxon>Pleosporineae</taxon>
        <taxon>Leptosphaeriaceae</taxon>
        <taxon>Plenodomus</taxon>
    </lineage>
</organism>
<name>A0A6A7AUZ8_9PLEO</name>
<evidence type="ECO:0000256" key="1">
    <source>
        <dbReference type="ARBA" id="ARBA00007992"/>
    </source>
</evidence>
<dbReference type="PANTHER" id="PTHR13789:SF215">
    <property type="entry name" value="FAD-BINDING DOMAIN-CONTAINING PROTEIN-RELATED"/>
    <property type="match status" value="1"/>
</dbReference>
<protein>
    <submittedName>
        <fullName evidence="8">Salicylate hydroxylase</fullName>
    </submittedName>
</protein>
<reference evidence="8" key="1">
    <citation type="submission" date="2020-01" db="EMBL/GenBank/DDBJ databases">
        <authorList>
            <consortium name="DOE Joint Genome Institute"/>
            <person name="Haridas S."/>
            <person name="Albert R."/>
            <person name="Binder M."/>
            <person name="Bloem J."/>
            <person name="Labutti K."/>
            <person name="Salamov A."/>
            <person name="Andreopoulos B."/>
            <person name="Baker S.E."/>
            <person name="Barry K."/>
            <person name="Bills G."/>
            <person name="Bluhm B.H."/>
            <person name="Cannon C."/>
            <person name="Castanera R."/>
            <person name="Culley D.E."/>
            <person name="Daum C."/>
            <person name="Ezra D."/>
            <person name="Gonzalez J.B."/>
            <person name="Henrissat B."/>
            <person name="Kuo A."/>
            <person name="Liang C."/>
            <person name="Lipzen A."/>
            <person name="Lutzoni F."/>
            <person name="Magnuson J."/>
            <person name="Mondo S."/>
            <person name="Nolan M."/>
            <person name="Ohm R."/>
            <person name="Pangilinan J."/>
            <person name="Park H.-J."/>
            <person name="Ramirez L."/>
            <person name="Alfaro M."/>
            <person name="Sun H."/>
            <person name="Tritt A."/>
            <person name="Yoshinaga Y."/>
            <person name="Zwiers L.-H."/>
            <person name="Turgeon B.G."/>
            <person name="Goodwin S.B."/>
            <person name="Spatafora J.W."/>
            <person name="Crous P.W."/>
            <person name="Grigoriev I.V."/>
        </authorList>
    </citation>
    <scope>NUCLEOTIDE SEQUENCE</scope>
    <source>
        <strain evidence="8">IPT5</strain>
    </source>
</reference>
<dbReference type="Proteomes" id="UP000799423">
    <property type="component" value="Unassembled WGS sequence"/>
</dbReference>
<dbReference type="SUPFAM" id="SSF51905">
    <property type="entry name" value="FAD/NAD(P)-binding domain"/>
    <property type="match status" value="1"/>
</dbReference>
<dbReference type="InterPro" id="IPR050493">
    <property type="entry name" value="FAD-dep_Monooxygenase_BioMet"/>
</dbReference>
<keyword evidence="5" id="KW-0503">Monooxygenase</keyword>
<dbReference type="GO" id="GO:0004497">
    <property type="term" value="F:monooxygenase activity"/>
    <property type="evidence" value="ECO:0007669"/>
    <property type="project" value="UniProtKB-KW"/>
</dbReference>
<evidence type="ECO:0000313" key="9">
    <source>
        <dbReference type="Proteomes" id="UP000799423"/>
    </source>
</evidence>
<sequence length="424" mass="46316">MDSLENEFNNGTGLALNIGVVGAGIAGLTAAAVLIHLGHNVELFERSNFSNEVGAAINVGPNAAPVLKAIGFDFTGARLMEALGGIQYDSKTLEELYRGSFDHFESRFGAPLYLAHRVDLHNELKRLALAPTGITRRAKLNLSTPVIGIDCVNGVLQFEDGSSVRKDVIVGADGVHSIIAKAVLGTEIPGTEVGECAYRFLIPTEALRQNPLTRELFRDPKCSFNIASAPDRRLVWYPCRNGELQNFVGLHPAKDDRIESESWTASGSVQDLLETFSDFHPALLEICRNAEDPKLWKLIFRSPIRQWTKGKVIIIGDAAHPMLPHQGQGGGQGIEDAGALGIFLANVQNLEDIPARLELVQNTRRNRAGAMQIFSNAGQDEAVRIQKDAQPYVNGPVPKNQAEFQEWNFAYNILDECRAVLAKS</sequence>
<accession>A0A6A7AUZ8</accession>
<feature type="domain" description="FAD-binding" evidence="7">
    <location>
        <begin position="162"/>
        <end position="371"/>
    </location>
</feature>
<dbReference type="AlphaFoldDB" id="A0A6A7AUZ8"/>
<evidence type="ECO:0000259" key="7">
    <source>
        <dbReference type="Pfam" id="PF01494"/>
    </source>
</evidence>
<dbReference type="InterPro" id="IPR002938">
    <property type="entry name" value="FAD-bd"/>
</dbReference>
<dbReference type="PANTHER" id="PTHR13789">
    <property type="entry name" value="MONOOXYGENASE"/>
    <property type="match status" value="1"/>
</dbReference>